<dbReference type="Pfam" id="PF07690">
    <property type="entry name" value="MFS_1"/>
    <property type="match status" value="1"/>
</dbReference>
<feature type="transmembrane region" description="Helical" evidence="4">
    <location>
        <begin position="40"/>
        <end position="64"/>
    </location>
</feature>
<feature type="transmembrane region" description="Helical" evidence="4">
    <location>
        <begin position="348"/>
        <end position="371"/>
    </location>
</feature>
<keyword evidence="2 4" id="KW-1133">Transmembrane helix</keyword>
<name>A0A8J2Z8K5_9PROT</name>
<dbReference type="PANTHER" id="PTHR11360">
    <property type="entry name" value="MONOCARBOXYLATE TRANSPORTER"/>
    <property type="match status" value="1"/>
</dbReference>
<dbReference type="GO" id="GO:0022857">
    <property type="term" value="F:transmembrane transporter activity"/>
    <property type="evidence" value="ECO:0007669"/>
    <property type="project" value="InterPro"/>
</dbReference>
<evidence type="ECO:0000313" key="6">
    <source>
        <dbReference type="Proteomes" id="UP000597507"/>
    </source>
</evidence>
<feature type="transmembrane region" description="Helical" evidence="4">
    <location>
        <begin position="377"/>
        <end position="397"/>
    </location>
</feature>
<evidence type="ECO:0000256" key="4">
    <source>
        <dbReference type="SAM" id="Phobius"/>
    </source>
</evidence>
<feature type="transmembrane region" description="Helical" evidence="4">
    <location>
        <begin position="257"/>
        <end position="279"/>
    </location>
</feature>
<accession>A0A8J2Z8K5</accession>
<evidence type="ECO:0000256" key="1">
    <source>
        <dbReference type="ARBA" id="ARBA00022692"/>
    </source>
</evidence>
<dbReference type="AlphaFoldDB" id="A0A8J2Z8K5"/>
<feature type="transmembrane region" description="Helical" evidence="4">
    <location>
        <begin position="313"/>
        <end position="336"/>
    </location>
</feature>
<evidence type="ECO:0000256" key="3">
    <source>
        <dbReference type="ARBA" id="ARBA00023136"/>
    </source>
</evidence>
<dbReference type="PANTHER" id="PTHR11360:SF290">
    <property type="entry name" value="MONOCARBOXYLATE MFS PERMEASE"/>
    <property type="match status" value="1"/>
</dbReference>
<proteinExistence type="predicted"/>
<dbReference type="Gene3D" id="1.20.1250.20">
    <property type="entry name" value="MFS general substrate transporter like domains"/>
    <property type="match status" value="1"/>
</dbReference>
<evidence type="ECO:0000313" key="5">
    <source>
        <dbReference type="EMBL" id="GGG20528.1"/>
    </source>
</evidence>
<feature type="transmembrane region" description="Helical" evidence="4">
    <location>
        <begin position="223"/>
        <end position="245"/>
    </location>
</feature>
<dbReference type="RefSeq" id="WP_229677772.1">
    <property type="nucleotide sequence ID" value="NZ_BMKS01000002.1"/>
</dbReference>
<sequence>MRVFFGWKVVAAAFVLAAFGWGIGFYGPSVFLHALHAERGWPVAVVSAAITLHYVCGAAAIARLPAAYARFGTATVTRAGALACALGLLGWALAAAPWQLFLAAPVTGAGWAATGGVALNAVVAPWFDRRRPAALALAYNGASVGGVLFTPLWAALIAGYGFPAAAATVGVLTVLVLWPLAGRFFRPQPDALGLHPDGAEAPPPPRPTLAPPRGGALARDVRFVTLSLAFAVALFAQVGLVAQIFSLLAPALGETGAGGAVSLLTVCGVLGRTALGAVLRPDAARLAAALNLMVQIGGMAALLAALPSGSVPLLLLGCALFGLGLGNITSLPPVIAQAEFPPALVGRVVALVVASNQAFYAFAPGVFGALREAWGDGAVPVAAAACQAAAALVVLAGRGTGRGWR</sequence>
<dbReference type="InterPro" id="IPR036259">
    <property type="entry name" value="MFS_trans_sf"/>
</dbReference>
<feature type="transmembrane region" description="Helical" evidence="4">
    <location>
        <begin position="76"/>
        <end position="94"/>
    </location>
</feature>
<evidence type="ECO:0000256" key="2">
    <source>
        <dbReference type="ARBA" id="ARBA00022989"/>
    </source>
</evidence>
<protein>
    <submittedName>
        <fullName evidence="5">MFS transporter</fullName>
    </submittedName>
</protein>
<dbReference type="EMBL" id="BMKS01000002">
    <property type="protein sequence ID" value="GGG20528.1"/>
    <property type="molecule type" value="Genomic_DNA"/>
</dbReference>
<dbReference type="Proteomes" id="UP000597507">
    <property type="component" value="Unassembled WGS sequence"/>
</dbReference>
<dbReference type="InterPro" id="IPR011701">
    <property type="entry name" value="MFS"/>
</dbReference>
<reference evidence="5 6" key="1">
    <citation type="journal article" date="2014" name="Int. J. Syst. Evol. Microbiol.">
        <title>Complete genome sequence of Corynebacterium casei LMG S-19264T (=DSM 44701T), isolated from a smear-ripened cheese.</title>
        <authorList>
            <consortium name="US DOE Joint Genome Institute (JGI-PGF)"/>
            <person name="Walter F."/>
            <person name="Albersmeier A."/>
            <person name="Kalinowski J."/>
            <person name="Ruckert C."/>
        </authorList>
    </citation>
    <scope>NUCLEOTIDE SEQUENCE [LARGE SCALE GENOMIC DNA]</scope>
    <source>
        <strain evidence="5 6">CGMCC 1.16330</strain>
    </source>
</reference>
<feature type="transmembrane region" description="Helical" evidence="4">
    <location>
        <begin position="160"/>
        <end position="181"/>
    </location>
</feature>
<keyword evidence="3 4" id="KW-0472">Membrane</keyword>
<gene>
    <name evidence="5" type="ORF">GCM10010964_05940</name>
</gene>
<organism evidence="5 6">
    <name type="scientific">Caldovatus sediminis</name>
    <dbReference type="NCBI Taxonomy" id="2041189"/>
    <lineage>
        <taxon>Bacteria</taxon>
        <taxon>Pseudomonadati</taxon>
        <taxon>Pseudomonadota</taxon>
        <taxon>Alphaproteobacteria</taxon>
        <taxon>Acetobacterales</taxon>
        <taxon>Roseomonadaceae</taxon>
        <taxon>Caldovatus</taxon>
    </lineage>
</organism>
<comment type="caution">
    <text evidence="5">The sequence shown here is derived from an EMBL/GenBank/DDBJ whole genome shotgun (WGS) entry which is preliminary data.</text>
</comment>
<keyword evidence="6" id="KW-1185">Reference proteome</keyword>
<dbReference type="InterPro" id="IPR050327">
    <property type="entry name" value="Proton-linked_MCT"/>
</dbReference>
<keyword evidence="1 4" id="KW-0812">Transmembrane</keyword>
<dbReference type="SUPFAM" id="SSF103473">
    <property type="entry name" value="MFS general substrate transporter"/>
    <property type="match status" value="1"/>
</dbReference>
<feature type="transmembrane region" description="Helical" evidence="4">
    <location>
        <begin position="134"/>
        <end position="154"/>
    </location>
</feature>
<feature type="transmembrane region" description="Helical" evidence="4">
    <location>
        <begin position="100"/>
        <end position="122"/>
    </location>
</feature>
<feature type="transmembrane region" description="Helical" evidence="4">
    <location>
        <begin position="286"/>
        <end position="307"/>
    </location>
</feature>